<dbReference type="InterPro" id="IPR036318">
    <property type="entry name" value="FAD-bd_PCMH-like_sf"/>
</dbReference>
<keyword evidence="3" id="KW-0274">FAD</keyword>
<keyword evidence="7" id="KW-1185">Reference proteome</keyword>
<dbReference type="InterPro" id="IPR006094">
    <property type="entry name" value="Oxid_FAD_bind_N"/>
</dbReference>
<keyword evidence="4" id="KW-0560">Oxidoreductase</keyword>
<dbReference type="EMBL" id="BMLM01000002">
    <property type="protein sequence ID" value="GGN88511.1"/>
    <property type="molecule type" value="Genomic_DNA"/>
</dbReference>
<dbReference type="Gene3D" id="3.30.70.2740">
    <property type="match status" value="1"/>
</dbReference>
<dbReference type="InterPro" id="IPR051914">
    <property type="entry name" value="FAD-linked_OxidoTrans_Type4"/>
</dbReference>
<dbReference type="RefSeq" id="WP_188718553.1">
    <property type="nucleotide sequence ID" value="NZ_BAABBD010000003.1"/>
</dbReference>
<comment type="caution">
    <text evidence="6">The sequence shown here is derived from an EMBL/GenBank/DDBJ whole genome shotgun (WGS) entry which is preliminary data.</text>
</comment>
<keyword evidence="2" id="KW-0285">Flavoprotein</keyword>
<dbReference type="PANTHER" id="PTHR42934:SF2">
    <property type="entry name" value="GLYCOLATE OXIDASE SUBUNIT GLCD"/>
    <property type="match status" value="1"/>
</dbReference>
<evidence type="ECO:0000313" key="7">
    <source>
        <dbReference type="Proteomes" id="UP000626982"/>
    </source>
</evidence>
<dbReference type="Pfam" id="PF02913">
    <property type="entry name" value="FAD-oxidase_C"/>
    <property type="match status" value="1"/>
</dbReference>
<evidence type="ECO:0000313" key="6">
    <source>
        <dbReference type="EMBL" id="GGN88511.1"/>
    </source>
</evidence>
<sequence>MTAAAATALDDLRAALPADVLVTEPAALEVARADRSGHSSTGAPLAVVEATEVAHVQAAMRWASAHGVAVVPRGAGTGLAGGANAGPGELVVSVDRMRRLLDVSLVDQTCTVEPGIRNLELDELLAGHGLWWPPDPASRAISTVGGNIATNAGGLLCAKHGVTREWVLSLDVVLADGELIRTGHRTVKGVTGLDLTALVIGSEGTLGIVVGAVLKLRPAVTGAVWTVGAFFSDEERAAAACTAITAARLRPAIMELVDREGVGMLAAYTGEPLAGAFVLLQADEAGAEEVARTAAAMLEAHGGTVEVTDDPARSDLLVQVRRQVHFALESFGTILVEDVSVPRSRMADMFRICRDAAARHGVRLPVTCHAGDGNLHPTFVFEGGGPDGTEPPAAVWAAADEVFQAAIALGGTLTGEHGVGTLKRRWLVDELGERQLALQHAIKAAFDPQGILNPGKAL</sequence>
<accession>A0ABQ2KNK5</accession>
<reference evidence="7" key="1">
    <citation type="journal article" date="2019" name="Int. J. Syst. Evol. Microbiol.">
        <title>The Global Catalogue of Microorganisms (GCM) 10K type strain sequencing project: providing services to taxonomists for standard genome sequencing and annotation.</title>
        <authorList>
            <consortium name="The Broad Institute Genomics Platform"/>
            <consortium name="The Broad Institute Genome Sequencing Center for Infectious Disease"/>
            <person name="Wu L."/>
            <person name="Ma J."/>
        </authorList>
    </citation>
    <scope>NUCLEOTIDE SEQUENCE [LARGE SCALE GENOMIC DNA]</scope>
    <source>
        <strain evidence="7">CGMCC 1.6960</strain>
    </source>
</reference>
<dbReference type="InterPro" id="IPR016166">
    <property type="entry name" value="FAD-bd_PCMH"/>
</dbReference>
<name>A0ABQ2KNK5_9MICO</name>
<dbReference type="Gene3D" id="1.10.45.10">
    <property type="entry name" value="Vanillyl-alcohol Oxidase, Chain A, domain 4"/>
    <property type="match status" value="1"/>
</dbReference>
<dbReference type="Proteomes" id="UP000626982">
    <property type="component" value="Unassembled WGS sequence"/>
</dbReference>
<dbReference type="InterPro" id="IPR016164">
    <property type="entry name" value="FAD-linked_Oxase-like_C"/>
</dbReference>
<dbReference type="InterPro" id="IPR004113">
    <property type="entry name" value="FAD-bd_oxidored_4_C"/>
</dbReference>
<dbReference type="SUPFAM" id="SSF55103">
    <property type="entry name" value="FAD-linked oxidases, C-terminal domain"/>
    <property type="match status" value="1"/>
</dbReference>
<evidence type="ECO:0000256" key="1">
    <source>
        <dbReference type="ARBA" id="ARBA00001974"/>
    </source>
</evidence>
<evidence type="ECO:0000259" key="5">
    <source>
        <dbReference type="PROSITE" id="PS51387"/>
    </source>
</evidence>
<proteinExistence type="predicted"/>
<comment type="cofactor">
    <cofactor evidence="1">
        <name>FAD</name>
        <dbReference type="ChEBI" id="CHEBI:57692"/>
    </cofactor>
</comment>
<dbReference type="Gene3D" id="3.30.465.10">
    <property type="match status" value="1"/>
</dbReference>
<organism evidence="6 7">
    <name type="scientific">Agrococcus terreus</name>
    <dbReference type="NCBI Taxonomy" id="574649"/>
    <lineage>
        <taxon>Bacteria</taxon>
        <taxon>Bacillati</taxon>
        <taxon>Actinomycetota</taxon>
        <taxon>Actinomycetes</taxon>
        <taxon>Micrococcales</taxon>
        <taxon>Microbacteriaceae</taxon>
        <taxon>Agrococcus</taxon>
    </lineage>
</organism>
<dbReference type="PANTHER" id="PTHR42934">
    <property type="entry name" value="GLYCOLATE OXIDASE SUBUNIT GLCD"/>
    <property type="match status" value="1"/>
</dbReference>
<protein>
    <submittedName>
        <fullName evidence="6">FAD-linked oxidase</fullName>
    </submittedName>
</protein>
<evidence type="ECO:0000256" key="2">
    <source>
        <dbReference type="ARBA" id="ARBA00022630"/>
    </source>
</evidence>
<dbReference type="PROSITE" id="PS51387">
    <property type="entry name" value="FAD_PCMH"/>
    <property type="match status" value="1"/>
</dbReference>
<gene>
    <name evidence="6" type="ORF">GCM10010968_24170</name>
</gene>
<dbReference type="InterPro" id="IPR016169">
    <property type="entry name" value="FAD-bd_PCMH_sub2"/>
</dbReference>
<dbReference type="InterPro" id="IPR016171">
    <property type="entry name" value="Vanillyl_alc_oxidase_C-sub2"/>
</dbReference>
<evidence type="ECO:0000256" key="3">
    <source>
        <dbReference type="ARBA" id="ARBA00022827"/>
    </source>
</evidence>
<dbReference type="SUPFAM" id="SSF56176">
    <property type="entry name" value="FAD-binding/transporter-associated domain-like"/>
    <property type="match status" value="1"/>
</dbReference>
<evidence type="ECO:0000256" key="4">
    <source>
        <dbReference type="ARBA" id="ARBA00023002"/>
    </source>
</evidence>
<feature type="domain" description="FAD-binding PCMH-type" evidence="5">
    <location>
        <begin position="40"/>
        <end position="219"/>
    </location>
</feature>
<dbReference type="Pfam" id="PF01565">
    <property type="entry name" value="FAD_binding_4"/>
    <property type="match status" value="1"/>
</dbReference>